<dbReference type="InterPro" id="IPR006286">
    <property type="entry name" value="C56_PfpI-like"/>
</dbReference>
<dbReference type="GO" id="GO:0016740">
    <property type="term" value="F:transferase activity"/>
    <property type="evidence" value="ECO:0007669"/>
    <property type="project" value="UniProtKB-KW"/>
</dbReference>
<gene>
    <name evidence="3" type="ORF">X474_21125</name>
</gene>
<dbReference type="AlphaFoldDB" id="A0A0D2JRC3"/>
<feature type="domain" description="DJ-1/PfpI" evidence="2">
    <location>
        <begin position="6"/>
        <end position="169"/>
    </location>
</feature>
<dbReference type="Pfam" id="PF01965">
    <property type="entry name" value="DJ-1_PfpI"/>
    <property type="match status" value="1"/>
</dbReference>
<name>A0A0D2JRC3_9BACT</name>
<keyword evidence="3" id="KW-0808">Transferase</keyword>
<dbReference type="OrthoDB" id="9792284at2"/>
<keyword evidence="3" id="KW-0315">Glutamine amidotransferase</keyword>
<dbReference type="STRING" id="1429043.X474_21125"/>
<organism evidence="3 4">
    <name type="scientific">Dethiosulfatarculus sandiegensis</name>
    <dbReference type="NCBI Taxonomy" id="1429043"/>
    <lineage>
        <taxon>Bacteria</taxon>
        <taxon>Pseudomonadati</taxon>
        <taxon>Thermodesulfobacteriota</taxon>
        <taxon>Desulfarculia</taxon>
        <taxon>Desulfarculales</taxon>
        <taxon>Desulfarculaceae</taxon>
        <taxon>Dethiosulfatarculus</taxon>
    </lineage>
</organism>
<evidence type="ECO:0000256" key="1">
    <source>
        <dbReference type="ARBA" id="ARBA00008542"/>
    </source>
</evidence>
<dbReference type="SUPFAM" id="SSF52317">
    <property type="entry name" value="Class I glutamine amidotransferase-like"/>
    <property type="match status" value="1"/>
</dbReference>
<comment type="similarity">
    <text evidence="1">Belongs to the peptidase C56 family.</text>
</comment>
<dbReference type="CDD" id="cd03134">
    <property type="entry name" value="GATase1_PfpI_like"/>
    <property type="match status" value="1"/>
</dbReference>
<dbReference type="InterPro" id="IPR029062">
    <property type="entry name" value="Class_I_gatase-like"/>
</dbReference>
<dbReference type="RefSeq" id="WP_044351170.1">
    <property type="nucleotide sequence ID" value="NZ_AZAC01000035.1"/>
</dbReference>
<dbReference type="PANTHER" id="PTHR42733">
    <property type="entry name" value="DJ-1 PROTEIN"/>
    <property type="match status" value="1"/>
</dbReference>
<dbReference type="Proteomes" id="UP000032233">
    <property type="component" value="Unassembled WGS sequence"/>
</dbReference>
<dbReference type="PROSITE" id="PS51276">
    <property type="entry name" value="PEPTIDASE_C56_PFPI"/>
    <property type="match status" value="1"/>
</dbReference>
<dbReference type="NCBIfam" id="TIGR01382">
    <property type="entry name" value="PfpI"/>
    <property type="match status" value="1"/>
</dbReference>
<accession>A0A0D2JRC3</accession>
<protein>
    <submittedName>
        <fullName evidence="3">Glutamine amidotransferase</fullName>
    </submittedName>
</protein>
<evidence type="ECO:0000313" key="4">
    <source>
        <dbReference type="Proteomes" id="UP000032233"/>
    </source>
</evidence>
<evidence type="ECO:0000259" key="2">
    <source>
        <dbReference type="Pfam" id="PF01965"/>
    </source>
</evidence>
<proteinExistence type="inferred from homology"/>
<keyword evidence="4" id="KW-1185">Reference proteome</keyword>
<dbReference type="PANTHER" id="PTHR42733:SF13">
    <property type="entry name" value="DJ-1_PFPI DOMAIN-CONTAINING PROTEIN"/>
    <property type="match status" value="1"/>
</dbReference>
<dbReference type="Gene3D" id="3.40.50.880">
    <property type="match status" value="1"/>
</dbReference>
<dbReference type="EMBL" id="AZAC01000035">
    <property type="protein sequence ID" value="KIX12005.1"/>
    <property type="molecule type" value="Genomic_DNA"/>
</dbReference>
<dbReference type="PATRIC" id="fig|1429043.3.peg.4478"/>
<sequence>MELKGKKAAILVEDMFNELELYYPFYRLKEAGARVALVGSSAPHTYQGKSGLTATSELSAVDTILDDFDALIIPGGYAPDHMRRHQAMVDLVEKANRQNKTLAAICHAGWLLASARVCPGRRLTSFYAIKDDLIHAGADWVDEEVVVDRNLVTSRTPDDLPAFMRAVIQNMLKEK</sequence>
<dbReference type="InParanoid" id="A0A0D2JRC3"/>
<dbReference type="FunCoup" id="A0A0D2JRC3">
    <property type="interactions" value="267"/>
</dbReference>
<comment type="caution">
    <text evidence="3">The sequence shown here is derived from an EMBL/GenBank/DDBJ whole genome shotgun (WGS) entry which is preliminary data.</text>
</comment>
<reference evidence="3 4" key="1">
    <citation type="submission" date="2013-11" db="EMBL/GenBank/DDBJ databases">
        <title>Metagenomic analysis of a methanogenic consortium involved in long chain n-alkane degradation.</title>
        <authorList>
            <person name="Davidova I.A."/>
            <person name="Callaghan A.V."/>
            <person name="Wawrik B."/>
            <person name="Pruitt S."/>
            <person name="Marks C."/>
            <person name="Duncan K.E."/>
            <person name="Suflita J.M."/>
        </authorList>
    </citation>
    <scope>NUCLEOTIDE SEQUENCE [LARGE SCALE GENOMIC DNA]</scope>
    <source>
        <strain evidence="3 4">SPR</strain>
    </source>
</reference>
<evidence type="ECO:0000313" key="3">
    <source>
        <dbReference type="EMBL" id="KIX12005.1"/>
    </source>
</evidence>
<dbReference type="InterPro" id="IPR002818">
    <property type="entry name" value="DJ-1/PfpI"/>
</dbReference>